<protein>
    <submittedName>
        <fullName evidence="4">Dipeptidyl anminopeptidase</fullName>
    </submittedName>
</protein>
<keyword evidence="1" id="KW-0378">Hydrolase</keyword>
<feature type="domain" description="Peptidase S9 prolyl oligopeptidase catalytic" evidence="3">
    <location>
        <begin position="469"/>
        <end position="677"/>
    </location>
</feature>
<dbReference type="PANTHER" id="PTHR42776:SF27">
    <property type="entry name" value="DIPEPTIDYL PEPTIDASE FAMILY MEMBER 6"/>
    <property type="match status" value="1"/>
</dbReference>
<dbReference type="Pfam" id="PF07676">
    <property type="entry name" value="PD40"/>
    <property type="match status" value="1"/>
</dbReference>
<proteinExistence type="predicted"/>
<dbReference type="SUPFAM" id="SSF82171">
    <property type="entry name" value="DPP6 N-terminal domain-like"/>
    <property type="match status" value="1"/>
</dbReference>
<evidence type="ECO:0000259" key="3">
    <source>
        <dbReference type="Pfam" id="PF00326"/>
    </source>
</evidence>
<gene>
    <name evidence="4" type="ORF">DB30_07618</name>
</gene>
<dbReference type="Gene3D" id="3.40.50.1820">
    <property type="entry name" value="alpha/beta hydrolase"/>
    <property type="match status" value="1"/>
</dbReference>
<dbReference type="GO" id="GO:0004252">
    <property type="term" value="F:serine-type endopeptidase activity"/>
    <property type="evidence" value="ECO:0007669"/>
    <property type="project" value="TreeGrafter"/>
</dbReference>
<comment type="caution">
    <text evidence="4">The sequence shown here is derived from an EMBL/GenBank/DDBJ whole genome shotgun (WGS) entry which is preliminary data.</text>
</comment>
<evidence type="ECO:0000313" key="5">
    <source>
        <dbReference type="Proteomes" id="UP000031599"/>
    </source>
</evidence>
<evidence type="ECO:0000256" key="1">
    <source>
        <dbReference type="ARBA" id="ARBA00022801"/>
    </source>
</evidence>
<keyword evidence="2" id="KW-0720">Serine protease</keyword>
<dbReference type="Proteomes" id="UP000031599">
    <property type="component" value="Unassembled WGS sequence"/>
</dbReference>
<dbReference type="InterPro" id="IPR029058">
    <property type="entry name" value="AB_hydrolase_fold"/>
</dbReference>
<dbReference type="Gene3D" id="2.120.10.30">
    <property type="entry name" value="TolB, C-terminal domain"/>
    <property type="match status" value="1"/>
</dbReference>
<sequence>MPLLACVPPTPATPYPTTAPLEGEAAEISEPTSPTTVSFLDRSVDLSPFLEGFPYANFNPKLEHGRMFFMHTGERYVLRSLPLPQAGAAATPLEIDGAEAVCEVDWSTRSLWGVRIHPATNTLWLHADASNDEQMNLWRIDLAAPLAQRVPTQITNADYVYGWGFSEDDGHAQIAYLARTGQQAPYRTCLRLLDAQDPTREGADQEVVCDSPELTFTWSSPHFSPDGQQIYFSAQVQGDRKRVQIVEVDLRNAKNKPPRLAPITDVNVPRSSPDVLEGWAGEHLLYVSNEAGYGDIYSWSRRTRKHKRLTHHTEELLGAASLQVGSTHAVLVAHGTPAGSTLELLDASSGAVLGHAAAPGKIGILDAHDGRAVWTQQAPDKVYEANLASFSKIDGELSLHNDTLIRPSAALESELVRCVPEAVKIPSFDGTLLHAFVLRPKQPLPDGQAIAMVRSFYGGDNEWTRHDHLLCAAGITVVSPAVRGSSGFGKAFAALNDRDLGGDEIVDLFWVARWIETELGIPSARVGVYGRSHGGYATMRAMTFPPETNDRNEAYGFGFGLAEAGFSDIVAFHDATNIPDWVVLEAGDPAVPEDLARLRDRSPINHVERLAAPIFLLHGANDWRVPVAGSRAFVEAAKAAGKSVSYLEVEGQGHHVEGQERIVEAWQARFDFIESVVASTP</sequence>
<name>A0A0C2D0W0_9BACT</name>
<organism evidence="4 5">
    <name type="scientific">Enhygromyxa salina</name>
    <dbReference type="NCBI Taxonomy" id="215803"/>
    <lineage>
        <taxon>Bacteria</taxon>
        <taxon>Pseudomonadati</taxon>
        <taxon>Myxococcota</taxon>
        <taxon>Polyangia</taxon>
        <taxon>Nannocystales</taxon>
        <taxon>Nannocystaceae</taxon>
        <taxon>Enhygromyxa</taxon>
    </lineage>
</organism>
<dbReference type="EMBL" id="JMCC02000089">
    <property type="protein sequence ID" value="KIG13772.1"/>
    <property type="molecule type" value="Genomic_DNA"/>
</dbReference>
<keyword evidence="2" id="KW-0645">Protease</keyword>
<dbReference type="InterPro" id="IPR011659">
    <property type="entry name" value="WD40"/>
</dbReference>
<dbReference type="PANTHER" id="PTHR42776">
    <property type="entry name" value="SERINE PEPTIDASE S9 FAMILY MEMBER"/>
    <property type="match status" value="1"/>
</dbReference>
<evidence type="ECO:0000256" key="2">
    <source>
        <dbReference type="ARBA" id="ARBA00022825"/>
    </source>
</evidence>
<dbReference type="AlphaFoldDB" id="A0A0C2D0W0"/>
<evidence type="ECO:0000313" key="4">
    <source>
        <dbReference type="EMBL" id="KIG13772.1"/>
    </source>
</evidence>
<dbReference type="InterPro" id="IPR011042">
    <property type="entry name" value="6-blade_b-propeller_TolB-like"/>
</dbReference>
<reference evidence="4 5" key="1">
    <citation type="submission" date="2014-12" db="EMBL/GenBank/DDBJ databases">
        <title>Genome assembly of Enhygromyxa salina DSM 15201.</title>
        <authorList>
            <person name="Sharma G."/>
            <person name="Subramanian S."/>
        </authorList>
    </citation>
    <scope>NUCLEOTIDE SEQUENCE [LARGE SCALE GENOMIC DNA]</scope>
    <source>
        <strain evidence="4 5">DSM 15201</strain>
    </source>
</reference>
<dbReference type="GO" id="GO:0006508">
    <property type="term" value="P:proteolysis"/>
    <property type="evidence" value="ECO:0007669"/>
    <property type="project" value="InterPro"/>
</dbReference>
<dbReference type="InterPro" id="IPR001375">
    <property type="entry name" value="Peptidase_S9_cat"/>
</dbReference>
<dbReference type="Pfam" id="PF00326">
    <property type="entry name" value="Peptidase_S9"/>
    <property type="match status" value="1"/>
</dbReference>
<dbReference type="SUPFAM" id="SSF53474">
    <property type="entry name" value="alpha/beta-Hydrolases"/>
    <property type="match status" value="1"/>
</dbReference>
<accession>A0A0C2D0W0</accession>